<feature type="transmembrane region" description="Helical" evidence="1">
    <location>
        <begin position="7"/>
        <end position="32"/>
    </location>
</feature>
<name>A0A6J8ART7_MYTCO</name>
<accession>A0A6J8ART7</accession>
<keyword evidence="1" id="KW-0812">Transmembrane</keyword>
<dbReference type="EMBL" id="CACVKT020001854">
    <property type="protein sequence ID" value="CAC5372622.1"/>
    <property type="molecule type" value="Genomic_DNA"/>
</dbReference>
<keyword evidence="3" id="KW-1185">Reference proteome</keyword>
<evidence type="ECO:0000256" key="1">
    <source>
        <dbReference type="SAM" id="Phobius"/>
    </source>
</evidence>
<protein>
    <submittedName>
        <fullName evidence="2">Uncharacterized protein</fullName>
    </submittedName>
</protein>
<organism evidence="2 3">
    <name type="scientific">Mytilus coruscus</name>
    <name type="common">Sea mussel</name>
    <dbReference type="NCBI Taxonomy" id="42192"/>
    <lineage>
        <taxon>Eukaryota</taxon>
        <taxon>Metazoa</taxon>
        <taxon>Spiralia</taxon>
        <taxon>Lophotrochozoa</taxon>
        <taxon>Mollusca</taxon>
        <taxon>Bivalvia</taxon>
        <taxon>Autobranchia</taxon>
        <taxon>Pteriomorphia</taxon>
        <taxon>Mytilida</taxon>
        <taxon>Mytiloidea</taxon>
        <taxon>Mytilidae</taxon>
        <taxon>Mytilinae</taxon>
        <taxon>Mytilus</taxon>
    </lineage>
</organism>
<evidence type="ECO:0000313" key="3">
    <source>
        <dbReference type="Proteomes" id="UP000507470"/>
    </source>
</evidence>
<sequence>MHLDMCVIYMIPAIILGLDFLIACSAVVDFVLTTVVSNGKSIPSQLEGGSFQPPIVLLTPSVRVPSIAFLNSKRNEHIVHVTRSHVKIGSYLGYAVTVHKMIDEGSTTKETFNIRQMHLPLAKTYDQEDKSFDIPLPRFMQHLYDRSITSY</sequence>
<keyword evidence="1" id="KW-0472">Membrane</keyword>
<dbReference type="Proteomes" id="UP000507470">
    <property type="component" value="Unassembled WGS sequence"/>
</dbReference>
<keyword evidence="1" id="KW-1133">Transmembrane helix</keyword>
<reference evidence="2 3" key="1">
    <citation type="submission" date="2020-06" db="EMBL/GenBank/DDBJ databases">
        <authorList>
            <person name="Li R."/>
            <person name="Bekaert M."/>
        </authorList>
    </citation>
    <scope>NUCLEOTIDE SEQUENCE [LARGE SCALE GENOMIC DNA]</scope>
    <source>
        <strain evidence="3">wild</strain>
    </source>
</reference>
<proteinExistence type="predicted"/>
<dbReference type="AlphaFoldDB" id="A0A6J8ART7"/>
<gene>
    <name evidence="2" type="ORF">MCOR_10667</name>
</gene>
<evidence type="ECO:0000313" key="2">
    <source>
        <dbReference type="EMBL" id="CAC5372622.1"/>
    </source>
</evidence>